<dbReference type="InterPro" id="IPR013783">
    <property type="entry name" value="Ig-like_fold"/>
</dbReference>
<comment type="caution">
    <text evidence="2">The sequence shown here is derived from an EMBL/GenBank/DDBJ whole genome shotgun (WGS) entry which is preliminary data.</text>
</comment>
<dbReference type="eggNOG" id="COG2931">
    <property type="taxonomic scope" value="Bacteria"/>
</dbReference>
<accession>A0A081N9H1</accession>
<dbReference type="NCBIfam" id="NF012211">
    <property type="entry name" value="tand_rpt_95"/>
    <property type="match status" value="1"/>
</dbReference>
<dbReference type="Pfam" id="PF17963">
    <property type="entry name" value="Big_9"/>
    <property type="match status" value="1"/>
</dbReference>
<dbReference type="InterPro" id="IPR041690">
    <property type="entry name" value="Cadherin_5"/>
</dbReference>
<proteinExistence type="predicted"/>
<dbReference type="NCBIfam" id="TIGR01965">
    <property type="entry name" value="VCBS_repeat"/>
    <property type="match status" value="3"/>
</dbReference>
<dbReference type="Gene3D" id="2.60.40.10">
    <property type="entry name" value="Immunoglobulins"/>
    <property type="match status" value="6"/>
</dbReference>
<feature type="domain" description="PA14" evidence="1">
    <location>
        <begin position="2318"/>
        <end position="2485"/>
    </location>
</feature>
<dbReference type="Pfam" id="PF17892">
    <property type="entry name" value="Cadherin_5"/>
    <property type="match status" value="1"/>
</dbReference>
<sequence length="3035" mass="323758">KTVTLTITGNNDQPEIQNVTLSDLSEDGSLVADDGQEAARFEGSLPSVSDEDTTDTHSYSLVAESVTTNDNEMGVVDAANTAVTVNTDGGYSVVNPDFNALADGESVTVTFRYIATDDSGTDSASSEEKTVTLTITGNNDQPVIEDVTLSNLTEDGNLVENDGLEAARFTGSLSVSDEDSTDSHTFSLVAESVSTNDGELDVVNPENTSVTINPDGSYSVINPDFNRLDEDESVTVTFDYIATDDSGTSSASSDAKTVTLTISGSNDTPVAVADVDLSTEENSVLMVDVLANDTDEDDSDTPENFTLKSVALSQEGTGTVSIENNQLKFDPGADFDFLASGESTAVTVSYTMADDSGAESSSTATITVTGLNDPAVIEDVFNGFSGNVVENSVPGSKVTGQLSATDVDNSNADGFQAKSINGLFGTLVMQANGVWEYTLNNNHPVVDALNTDSPDLEDIITVHSIDGTPAEISITIAGSNDAPVVTETPINLNSTDEDQGIVITQQQLLAGSTDVDNALEDLSAENLSISSVSSGSGSLSYDPLSQSWTFKPSKDWSGQVTFNFDVSDGVDSTPSTATLTVDPVADKPILNVSNTSGNEDTAVALNIQAMLSDQDGSELLSPVSISNIPPGWQFINAQGELAVSVGILVLNPGDEVGLKAIPPLNYSGTHTFTVSVASNEQNSTSSELVQKPLEVEILPVAEPADLVVPASTSGNEDTPIDLSGIQVSVGDTGDTNEQVTQLILKGMPVGSVVSDGQQSVTITPSDVEMDILSWNLAQLTILPPENSDSDFQLQVTAVTRDGDSEATTDPQIISVNVVPVLDAPTVDLLYTNDPEPTLTGQVALGENEILQVLVNGQLFTAGVGSAPLKVDGDGQWSLDMAGNPLPADGVYEVTATVLNPSLDPNSIQDSTQNELVFDTRAPKGTVVFNHKTNDSTPEISGKLKATLGADEYLKVTVNGKTYVNREFPEQEEGVQLVEFIMGEDDRSWYFSIPDQDSINSSDEFGTEFEVEANVVDRAGNESPPDTADLLVDVNSPEIAPGSLVFSTGESINSVEATKTFKVSGMTDGAEQGQKVQIKLYQGDTEFNYEASVRADGSFVLTLYPQNPEHDSGRGIDLESFDDGTIQIDARVTDKLGNPSPVETDSTVLDTSLSGTEITIEAISNDSGVDNDFRTHDFDGLTLTGSLNQALTEDESLQISMDKGRTWLNSVTVNGQDWSYTEAEGTSRTNGQKVNYWLRVVDEAGNLAPQEEYAVQQVVFDNHAVITSLSLNKSGDISWNEAGSLVKVNGRTQGVESGQSVSIKLTGLIAGVATEYSYTTLVDNGRFTLELEQAFLRQFDDDSSVSFEASTNDLSDNQADQQHSVTLDFTVPGDTDGDHEPDNLGKPVVTLLGPDDGYINEGENTGGFKVLVSLPEGVEVGDRVRLSLKQVGGQSESIDYFVTAEDLLDDQAEVMIPERLLADGWTDGEYKINARISDDAGNTSKKGPAYLFTLDTTSPEADMTGPGQVNSQPFTTIFSLSDTRYTDENEWPELLPGDFNVENGVIESVTDLGNGQYELKIKPAFDPGVDQGNISIQLAADAVEDNAGNGNEFFEETITYDNDDPVIMLSSGLTGEVFNTNSSIPNLQAAFDLIQNNQPDASFTATKIDYSDNSAPTLAEFLGDGAEDLTGDTTANVETMAFRLSGQIELGVGTHSFRITSDDGFILRINGQEVAKYEGLRSAAPTAGTYTVDVNEGGAQSFELIYFENAVNAVLKVEIDRGNGYEILDQSSTLKNSTSYMEGNGAISLNQGLRLSDTDDTELAGAEVKIINFQQGEDVLDFTAANGISVESYDSQTGVLRLSGKASIAAYESALAAVTYENTSEDPLAGQRLLSVKINDGHTWSDPVTTTLTVFAINDAPEMAVQSLPLDYVENDGYQTLDSNLSLSDVDNENLHSVTIRISEGYVNGQERLELDNSLYDSAKISALWNGQGFLKLTAKDPVNNPVSVSEFEALLRQVQYQNSSDNPVEGARTVSWIANDGQDDSLTVESTINVTAENDSAYVTQVRNWTYEENSGQVVLDNALTLVDPDSTHIKSVTVSISKNYDADHDLLRVLSEQPDVSVNWNALTGTLSITALNPAGLEKQAFEQVLETITFTSTGDNPSTAQRELTWKVNDGQGDGQSVVSRISIRALNDAPENYFDENELSSDALNLAQSPIQATEDTVLLIDQLSIQDADANDEAIRVTLQVEHGRLSMGSSDGLSLNGQDSNSLTLQGSQKAINQALKTLTYQGLPDYNGSDKLVMISNDRGNNGNGGTQETRSEIAIDVAAVNDKPLLATSSGLKVEVFDVSPVSESAFNSLSEVLTFMDDEAPDATFLAHTLAFDDGNPDTLSQFIGNNGSELSGLGDEPFESMGLRFTGQIKLDAGDHNFTVRSDDGFSLKINGQVVTEFDRDRGAGNSSGRFSANTDGLYDIEIVYWENRGSAVLEVSMDGQILDASLLFSNSQIEQTYQEGQTEPTQLFEGMMLSDVDGTLESLVVEITGDFDQQSDLYQAQLPAGIIRQDNYENGVLTVTFSGTAPVAAYQALLSSIHYENTSDDPVEGDREIRVWAHDGELDSDVLNATLTVTAENDHPVAQGFVIEPVSETVDFSQYVSDPDHSDAQLQVIIEQLPEYGRLFLQHNGTEQNVEVSDLGTTQYNLDDLNYEVADLDLGTASQPGMQGWGILNNDGNVLTSTHGNVTVTTSTQNGEFQQYNQPGHVGIGLGIKNHGIKRSNAISVQYSAAIAFAVIGVDGLGGHFDAGASQKGAVKVSVTFEDGSQGTWSFNKAQLGISDSDYSASISVGHGSQHLINTEGLGIVQMDFSAASNNSLSNWVLSSIESSVSDSFSYKAVDPDDAVSVVQTVNIKGGAISGTEADDLITGTTADDVLIGNGGADTFQFTLNNLLEEDSVQIDRILDFKVGNTSGDTEADYLDLSDLLVTENTSDIAQFISDITAEGLTVTVNQDNTVIEFNSTADSDLQTLHIVLDGVSTEWGVNASDEDVITQLISNGQLIV</sequence>
<dbReference type="PANTHER" id="PTHR14139">
    <property type="entry name" value="CALSYNTENIN"/>
    <property type="match status" value="1"/>
</dbReference>
<dbReference type="Gene3D" id="3.90.182.10">
    <property type="entry name" value="Toxin - Anthrax Protective Antigen,domain 1"/>
    <property type="match status" value="1"/>
</dbReference>
<reference evidence="2 3" key="1">
    <citation type="submission" date="2014-06" db="EMBL/GenBank/DDBJ databases">
        <title>Whole Genome Sequences of Three Symbiotic Endozoicomonas Bacteria.</title>
        <authorList>
            <person name="Neave M.J."/>
            <person name="Apprill A."/>
            <person name="Voolstra C.R."/>
        </authorList>
    </citation>
    <scope>NUCLEOTIDE SEQUENCE [LARGE SCALE GENOMIC DNA]</scope>
    <source>
        <strain evidence="2 3">DSM 25634</strain>
    </source>
</reference>
<dbReference type="InterPro" id="IPR011049">
    <property type="entry name" value="Serralysin-like_metalloprot_C"/>
</dbReference>
<evidence type="ECO:0000313" key="2">
    <source>
        <dbReference type="EMBL" id="KEQ15094.1"/>
    </source>
</evidence>
<keyword evidence="3" id="KW-1185">Reference proteome</keyword>
<gene>
    <name evidence="2" type="ORF">GZ78_24845</name>
</gene>
<dbReference type="eggNOG" id="COG1520">
    <property type="taxonomic scope" value="Bacteria"/>
</dbReference>
<dbReference type="eggNOG" id="COG2304">
    <property type="taxonomic scope" value="Bacteria"/>
</dbReference>
<evidence type="ECO:0000259" key="1">
    <source>
        <dbReference type="PROSITE" id="PS51820"/>
    </source>
</evidence>
<dbReference type="OrthoDB" id="8612583at2"/>
<evidence type="ECO:0000313" key="3">
    <source>
        <dbReference type="Proteomes" id="UP000028073"/>
    </source>
</evidence>
<dbReference type="InterPro" id="IPR037524">
    <property type="entry name" value="PA14/GLEYA"/>
</dbReference>
<dbReference type="EMBL" id="JOKH01000007">
    <property type="protein sequence ID" value="KEQ15094.1"/>
    <property type="molecule type" value="Genomic_DNA"/>
</dbReference>
<dbReference type="Proteomes" id="UP000028073">
    <property type="component" value="Unassembled WGS sequence"/>
</dbReference>
<dbReference type="SUPFAM" id="SSF51120">
    <property type="entry name" value="beta-Roll"/>
    <property type="match status" value="1"/>
</dbReference>
<dbReference type="SUPFAM" id="SSF56988">
    <property type="entry name" value="Anthrax protective antigen"/>
    <property type="match status" value="1"/>
</dbReference>
<dbReference type="InterPro" id="IPR011658">
    <property type="entry name" value="PA14_dom"/>
</dbReference>
<dbReference type="PROSITE" id="PS51820">
    <property type="entry name" value="PA14"/>
    <property type="match status" value="1"/>
</dbReference>
<dbReference type="STRING" id="1137799.GZ78_24845"/>
<dbReference type="InterPro" id="IPR010221">
    <property type="entry name" value="VCBS_dom"/>
</dbReference>
<protein>
    <recommendedName>
        <fullName evidence="1">PA14 domain-containing protein</fullName>
    </recommendedName>
</protein>
<dbReference type="eggNOG" id="COG2911">
    <property type="taxonomic scope" value="Bacteria"/>
</dbReference>
<dbReference type="Pfam" id="PF07691">
    <property type="entry name" value="PA14"/>
    <property type="match status" value="1"/>
</dbReference>
<dbReference type="SMART" id="SM00758">
    <property type="entry name" value="PA14"/>
    <property type="match status" value="1"/>
</dbReference>
<organism evidence="2 3">
    <name type="scientific">Endozoicomonas numazuensis</name>
    <dbReference type="NCBI Taxonomy" id="1137799"/>
    <lineage>
        <taxon>Bacteria</taxon>
        <taxon>Pseudomonadati</taxon>
        <taxon>Pseudomonadota</taxon>
        <taxon>Gammaproteobacteria</taxon>
        <taxon>Oceanospirillales</taxon>
        <taxon>Endozoicomonadaceae</taxon>
        <taxon>Endozoicomonas</taxon>
    </lineage>
</organism>
<name>A0A081N9H1_9GAMM</name>
<feature type="non-terminal residue" evidence="2">
    <location>
        <position position="1"/>
    </location>
</feature>
<dbReference type="PANTHER" id="PTHR14139:SF2">
    <property type="entry name" value="CALSYNTENIN-1"/>
    <property type="match status" value="1"/>
</dbReference>